<evidence type="ECO:0000313" key="2">
    <source>
        <dbReference type="EMBL" id="PAD84813.1"/>
    </source>
</evidence>
<dbReference type="PROSITE" id="PS50801">
    <property type="entry name" value="STAS"/>
    <property type="match status" value="1"/>
</dbReference>
<dbReference type="AlphaFoldDB" id="A0AA91TVQ6"/>
<dbReference type="InterPro" id="IPR051932">
    <property type="entry name" value="Bact_StressResp_Reg"/>
</dbReference>
<dbReference type="InterPro" id="IPR036513">
    <property type="entry name" value="STAS_dom_sf"/>
</dbReference>
<evidence type="ECO:0000259" key="1">
    <source>
        <dbReference type="PROSITE" id="PS50801"/>
    </source>
</evidence>
<dbReference type="Gene3D" id="3.30.750.24">
    <property type="entry name" value="STAS domain"/>
    <property type="match status" value="1"/>
</dbReference>
<proteinExistence type="predicted"/>
<dbReference type="SUPFAM" id="SSF111126">
    <property type="entry name" value="Ligand-binding domain in the NO signalling and Golgi transport"/>
    <property type="match status" value="1"/>
</dbReference>
<dbReference type="Gene3D" id="3.30.1380.20">
    <property type="entry name" value="Trafficking protein particle complex subunit 3"/>
    <property type="match status" value="1"/>
</dbReference>
<dbReference type="InterPro" id="IPR024096">
    <property type="entry name" value="NO_sig/Golgi_transp_ligand-bd"/>
</dbReference>
<dbReference type="PANTHER" id="PTHR33745:SF8">
    <property type="entry name" value="BLUE-LIGHT PHOTORECEPTOR"/>
    <property type="match status" value="1"/>
</dbReference>
<reference evidence="2 3" key="1">
    <citation type="submission" date="2017-07" db="EMBL/GenBank/DDBJ databases">
        <title>Isolation and whole genome analysis of endospore-forming bacteria from heroin.</title>
        <authorList>
            <person name="Kalinowski J."/>
            <person name="Ahrens B."/>
            <person name="Al-Dilaimi A."/>
            <person name="Winkler A."/>
            <person name="Wibberg D."/>
            <person name="Schleenbecker U."/>
            <person name="Ruckert C."/>
            <person name="Wolfel R."/>
            <person name="Grass G."/>
        </authorList>
    </citation>
    <scope>NUCLEOTIDE SEQUENCE [LARGE SCALE GENOMIC DNA]</scope>
    <source>
        <strain evidence="2 3">7521-2</strain>
    </source>
</reference>
<dbReference type="Proteomes" id="UP000216961">
    <property type="component" value="Unassembled WGS sequence"/>
</dbReference>
<name>A0AA91TVQ6_NIACI</name>
<feature type="domain" description="STAS" evidence="1">
    <location>
        <begin position="217"/>
        <end position="328"/>
    </location>
</feature>
<protein>
    <recommendedName>
        <fullName evidence="1">STAS domain-containing protein</fullName>
    </recommendedName>
</protein>
<dbReference type="EMBL" id="NPBQ01000019">
    <property type="protein sequence ID" value="PAD84813.1"/>
    <property type="molecule type" value="Genomic_DNA"/>
</dbReference>
<comment type="caution">
    <text evidence="2">The sequence shown here is derived from an EMBL/GenBank/DDBJ whole genome shotgun (WGS) entry which is preliminary data.</text>
</comment>
<dbReference type="RefSeq" id="WP_095328807.1">
    <property type="nucleotide sequence ID" value="NZ_CP053315.1"/>
</dbReference>
<gene>
    <name evidence="2" type="ORF">CHH57_02830</name>
</gene>
<evidence type="ECO:0000313" key="3">
    <source>
        <dbReference type="Proteomes" id="UP000216961"/>
    </source>
</evidence>
<dbReference type="PANTHER" id="PTHR33745">
    <property type="entry name" value="RSBT ANTAGONIST PROTEIN RSBS-RELATED"/>
    <property type="match status" value="1"/>
</dbReference>
<dbReference type="Pfam" id="PF01740">
    <property type="entry name" value="STAS"/>
    <property type="match status" value="1"/>
</dbReference>
<organism evidence="2 3">
    <name type="scientific">Niallia circulans</name>
    <name type="common">Bacillus circulans</name>
    <dbReference type="NCBI Taxonomy" id="1397"/>
    <lineage>
        <taxon>Bacteria</taxon>
        <taxon>Bacillati</taxon>
        <taxon>Bacillota</taxon>
        <taxon>Bacilli</taxon>
        <taxon>Bacillales</taxon>
        <taxon>Bacillaceae</taxon>
        <taxon>Niallia</taxon>
    </lineage>
</organism>
<dbReference type="InterPro" id="IPR002645">
    <property type="entry name" value="STAS_dom"/>
</dbReference>
<sequence>MTKESNQKIQIKSSEFSWNSENGVFHFDGAPALLFWDNAFEIFLSTIMEISGPDASNAVFETTGFRMGLLVNDYYQNRFSIEEIIKKYSEIYSSAGWGNVTITAFNKDKQTVTVRLKNSWEHRIFQSLNPSQSAVLLPSHWAGVFSGLFKEKMWYELTKSQTRGDEYDELNIFVSNHTPHQSVHELVRGKETKYITELETIVEDRTKELSTLIRHLSTPVMPVMKGILAIPLIGKFNEERFEDLLQKGLQEFSERRASYLLLDLTGISEFDQFIIFRLQELVKAIELIGGECILVGINPHLSVQIIQSGVDLKHIHTFATLEQGIEYAIEALGYRIEKQP</sequence>
<dbReference type="CDD" id="cd07041">
    <property type="entry name" value="STAS_RsbR_RsbS_like"/>
    <property type="match status" value="1"/>
</dbReference>
<accession>A0AA91TVQ6</accession>
<dbReference type="SUPFAM" id="SSF52091">
    <property type="entry name" value="SpoIIaa-like"/>
    <property type="match status" value="1"/>
</dbReference>